<evidence type="ECO:0000256" key="1">
    <source>
        <dbReference type="SAM" id="MobiDB-lite"/>
    </source>
</evidence>
<keyword evidence="3" id="KW-1185">Reference proteome</keyword>
<feature type="region of interest" description="Disordered" evidence="1">
    <location>
        <begin position="40"/>
        <end position="87"/>
    </location>
</feature>
<gene>
    <name evidence="2" type="ORF">M430DRAFT_259535</name>
</gene>
<evidence type="ECO:0000313" key="3">
    <source>
        <dbReference type="Proteomes" id="UP000241818"/>
    </source>
</evidence>
<name>A0A2T3AZ03_AMORE</name>
<sequence length="115" mass="12728">MGAGLGREGRIVPPLRVHLIPTAELLLGSIVICPALLSGGYPLDRERGGERREARQRIQGRTAEEQAPGSPLKGRDRSDSVYPGTLAVPSRKPIKLQIRIMRRKGEIWGQKKRTQ</sequence>
<dbReference type="RefSeq" id="XP_024719905.1">
    <property type="nucleotide sequence ID" value="XM_024865320.1"/>
</dbReference>
<evidence type="ECO:0000313" key="2">
    <source>
        <dbReference type="EMBL" id="PSS15306.1"/>
    </source>
</evidence>
<reference evidence="2 3" key="1">
    <citation type="journal article" date="2018" name="New Phytol.">
        <title>Comparative genomics and transcriptomics depict ericoid mycorrhizal fungi as versatile saprotrophs and plant mutualists.</title>
        <authorList>
            <person name="Martino E."/>
            <person name="Morin E."/>
            <person name="Grelet G.A."/>
            <person name="Kuo A."/>
            <person name="Kohler A."/>
            <person name="Daghino S."/>
            <person name="Barry K.W."/>
            <person name="Cichocki N."/>
            <person name="Clum A."/>
            <person name="Dockter R.B."/>
            <person name="Hainaut M."/>
            <person name="Kuo R.C."/>
            <person name="LaButti K."/>
            <person name="Lindahl B.D."/>
            <person name="Lindquist E.A."/>
            <person name="Lipzen A."/>
            <person name="Khouja H.R."/>
            <person name="Magnuson J."/>
            <person name="Murat C."/>
            <person name="Ohm R.A."/>
            <person name="Singer S.W."/>
            <person name="Spatafora J.W."/>
            <person name="Wang M."/>
            <person name="Veneault-Fourrey C."/>
            <person name="Henrissat B."/>
            <person name="Grigoriev I.V."/>
            <person name="Martin F.M."/>
            <person name="Perotto S."/>
        </authorList>
    </citation>
    <scope>NUCLEOTIDE SEQUENCE [LARGE SCALE GENOMIC DNA]</scope>
    <source>
        <strain evidence="2 3">ATCC 22711</strain>
    </source>
</reference>
<dbReference type="EMBL" id="KZ679013">
    <property type="protein sequence ID" value="PSS15306.1"/>
    <property type="molecule type" value="Genomic_DNA"/>
</dbReference>
<protein>
    <submittedName>
        <fullName evidence="2">Uncharacterized protein</fullName>
    </submittedName>
</protein>
<accession>A0A2T3AZ03</accession>
<dbReference type="Proteomes" id="UP000241818">
    <property type="component" value="Unassembled WGS sequence"/>
</dbReference>
<dbReference type="GeneID" id="36573401"/>
<dbReference type="AlphaFoldDB" id="A0A2T3AZ03"/>
<organism evidence="2 3">
    <name type="scientific">Amorphotheca resinae ATCC 22711</name>
    <dbReference type="NCBI Taxonomy" id="857342"/>
    <lineage>
        <taxon>Eukaryota</taxon>
        <taxon>Fungi</taxon>
        <taxon>Dikarya</taxon>
        <taxon>Ascomycota</taxon>
        <taxon>Pezizomycotina</taxon>
        <taxon>Leotiomycetes</taxon>
        <taxon>Helotiales</taxon>
        <taxon>Amorphothecaceae</taxon>
        <taxon>Amorphotheca</taxon>
    </lineage>
</organism>
<dbReference type="InParanoid" id="A0A2T3AZ03"/>
<feature type="compositionally biased region" description="Basic and acidic residues" evidence="1">
    <location>
        <begin position="43"/>
        <end position="56"/>
    </location>
</feature>
<proteinExistence type="predicted"/>